<protein>
    <submittedName>
        <fullName evidence="1">GNAT family N-acetyltransferase</fullName>
    </submittedName>
</protein>
<comment type="caution">
    <text evidence="1">The sequence shown here is derived from an EMBL/GenBank/DDBJ whole genome shotgun (WGS) entry which is preliminary data.</text>
</comment>
<accession>A0A5C6IQ42</accession>
<proteinExistence type="predicted"/>
<dbReference type="RefSeq" id="WP_146469372.1">
    <property type="nucleotide sequence ID" value="NZ_VOGW01000198.1"/>
</dbReference>
<organism evidence="1 2">
    <name type="scientific">Streptomyces misionensis</name>
    <dbReference type="NCBI Taxonomy" id="67331"/>
    <lineage>
        <taxon>Bacteria</taxon>
        <taxon>Bacillati</taxon>
        <taxon>Actinomycetota</taxon>
        <taxon>Actinomycetes</taxon>
        <taxon>Kitasatosporales</taxon>
        <taxon>Streptomycetaceae</taxon>
        <taxon>Streptomyces</taxon>
    </lineage>
</organism>
<dbReference type="AlphaFoldDB" id="A0A5C6IQ42"/>
<dbReference type="GO" id="GO:0016740">
    <property type="term" value="F:transferase activity"/>
    <property type="evidence" value="ECO:0007669"/>
    <property type="project" value="UniProtKB-KW"/>
</dbReference>
<name>A0A5C6IQ42_9ACTN</name>
<dbReference type="Proteomes" id="UP000320481">
    <property type="component" value="Unassembled WGS sequence"/>
</dbReference>
<keyword evidence="2" id="KW-1185">Reference proteome</keyword>
<reference evidence="1" key="1">
    <citation type="journal article" date="2019" name="Microbiol. Resour. Announc.">
        <title>Draft Genomic Sequences of Streptomyces misionensis and Streptomyces albidoflavus, bacteria applied for phytopathogen biocontrol.</title>
        <authorList>
            <person name="Pylro V."/>
            <person name="Dias A."/>
            <person name="Andreote F."/>
            <person name="Varani A."/>
            <person name="Andreote C."/>
            <person name="Bernardo E."/>
            <person name="Martins T."/>
        </authorList>
    </citation>
    <scope>NUCLEOTIDE SEQUENCE [LARGE SCALE GENOMIC DNA]</scope>
    <source>
        <strain evidence="1">66</strain>
    </source>
</reference>
<gene>
    <name evidence="1" type="ORF">FRZ03_36550</name>
</gene>
<keyword evidence="1" id="KW-0808">Transferase</keyword>
<dbReference type="InterPro" id="IPR016181">
    <property type="entry name" value="Acyl_CoA_acyltransferase"/>
</dbReference>
<evidence type="ECO:0000313" key="2">
    <source>
        <dbReference type="Proteomes" id="UP000320481"/>
    </source>
</evidence>
<evidence type="ECO:0000313" key="1">
    <source>
        <dbReference type="EMBL" id="TWV30572.1"/>
    </source>
</evidence>
<dbReference type="EMBL" id="VOGW01000198">
    <property type="protein sequence ID" value="TWV30572.1"/>
    <property type="molecule type" value="Genomic_DNA"/>
</dbReference>
<sequence length="217" mass="23441">METLREMLDRVARDVFPAADGRTRVVPQPSPRDAGVLAFTAHCVVVTDEDPAWVYEVLRDLDCDPPAGALHPAFLAALAERTGRRAETVDALLVGTPLPGAPDLALTEIRDAGHPRIRYARERREEVRAWQADGGVLVLGRGMAGRLEVAVEVDERAREKGLGRSLAGAARQLAGEPLWAQVAPGNARSLRAFQAAGYRAVGAELLLQRKMPVCPSE</sequence>
<dbReference type="Gene3D" id="3.40.630.30">
    <property type="match status" value="1"/>
</dbReference>
<dbReference type="SUPFAM" id="SSF55729">
    <property type="entry name" value="Acyl-CoA N-acyltransferases (Nat)"/>
    <property type="match status" value="1"/>
</dbReference>